<accession>A0A164LVN1</accession>
<dbReference type="AlphaFoldDB" id="A0A164LVN1"/>
<sequence length="68" mass="8206">MTRQIDRSRKEPFGKKIFYFFFQIDILHRKTPVILLPPPPLMVEKLSLYFLFGKYRISSKGWLARVFV</sequence>
<dbReference type="Proteomes" id="UP000076858">
    <property type="component" value="Unassembled WGS sequence"/>
</dbReference>
<gene>
    <name evidence="1" type="ORF">APZ42_032804</name>
</gene>
<keyword evidence="2" id="KW-1185">Reference proteome</keyword>
<comment type="caution">
    <text evidence="1">The sequence shown here is derived from an EMBL/GenBank/DDBJ whole genome shotgun (WGS) entry which is preliminary data.</text>
</comment>
<evidence type="ECO:0000313" key="1">
    <source>
        <dbReference type="EMBL" id="KZS04476.1"/>
    </source>
</evidence>
<protein>
    <submittedName>
        <fullName evidence="1">Uncharacterized protein</fullName>
    </submittedName>
</protein>
<reference evidence="1 2" key="1">
    <citation type="submission" date="2016-03" db="EMBL/GenBank/DDBJ databases">
        <title>EvidentialGene: Evidence-directed Construction of Genes on Genomes.</title>
        <authorList>
            <person name="Gilbert D.G."/>
            <person name="Choi J.-H."/>
            <person name="Mockaitis K."/>
            <person name="Colbourne J."/>
            <person name="Pfrender M."/>
        </authorList>
    </citation>
    <scope>NUCLEOTIDE SEQUENCE [LARGE SCALE GENOMIC DNA]</scope>
    <source>
        <strain evidence="1 2">Xinb3</strain>
        <tissue evidence="1">Complete organism</tissue>
    </source>
</reference>
<evidence type="ECO:0000313" key="2">
    <source>
        <dbReference type="Proteomes" id="UP000076858"/>
    </source>
</evidence>
<dbReference type="EMBL" id="LRGB01003123">
    <property type="protein sequence ID" value="KZS04476.1"/>
    <property type="molecule type" value="Genomic_DNA"/>
</dbReference>
<organism evidence="1 2">
    <name type="scientific">Daphnia magna</name>
    <dbReference type="NCBI Taxonomy" id="35525"/>
    <lineage>
        <taxon>Eukaryota</taxon>
        <taxon>Metazoa</taxon>
        <taxon>Ecdysozoa</taxon>
        <taxon>Arthropoda</taxon>
        <taxon>Crustacea</taxon>
        <taxon>Branchiopoda</taxon>
        <taxon>Diplostraca</taxon>
        <taxon>Cladocera</taxon>
        <taxon>Anomopoda</taxon>
        <taxon>Daphniidae</taxon>
        <taxon>Daphnia</taxon>
    </lineage>
</organism>
<name>A0A164LVN1_9CRUS</name>
<proteinExistence type="predicted"/>